<dbReference type="eggNOG" id="COG0457">
    <property type="taxonomic scope" value="Bacteria"/>
</dbReference>
<dbReference type="EMBL" id="ARQD01000001">
    <property type="protein sequence ID" value="KIX85497.1"/>
    <property type="molecule type" value="Genomic_DNA"/>
</dbReference>
<dbReference type="InterPro" id="IPR006342">
    <property type="entry name" value="FkbM_mtfrase"/>
</dbReference>
<comment type="caution">
    <text evidence="2">The sequence shown here is derived from an EMBL/GenBank/DDBJ whole genome shotgun (WGS) entry which is preliminary data.</text>
</comment>
<gene>
    <name evidence="2" type="ORF">J120_00790</name>
</gene>
<organism evidence="2 3">
    <name type="scientific">candidate division TM6 bacterium JCVI TM6SC1</name>
    <dbReference type="NCBI Taxonomy" id="1306947"/>
    <lineage>
        <taxon>Bacteria</taxon>
        <taxon>Candidatus Babelota</taxon>
        <taxon>Vermiphilus</taxon>
    </lineage>
</organism>
<proteinExistence type="predicted"/>
<dbReference type="PANTHER" id="PTHR36973:SF4">
    <property type="entry name" value="NODULATION PROTEIN"/>
    <property type="match status" value="1"/>
</dbReference>
<name>A0A0D2K5H5_9BACT</name>
<evidence type="ECO:0000313" key="3">
    <source>
        <dbReference type="Proteomes" id="UP000032214"/>
    </source>
</evidence>
<dbReference type="PANTHER" id="PTHR36973">
    <property type="entry name" value="SLL1456 PROTEIN-RELATED"/>
    <property type="match status" value="1"/>
</dbReference>
<evidence type="ECO:0000313" key="2">
    <source>
        <dbReference type="EMBL" id="KIX85497.1"/>
    </source>
</evidence>
<dbReference type="InterPro" id="IPR053188">
    <property type="entry name" value="FkbM_Methyltransferase"/>
</dbReference>
<dbReference type="STRING" id="1306947.J120_00790"/>
<dbReference type="GO" id="GO:0008171">
    <property type="term" value="F:O-methyltransferase activity"/>
    <property type="evidence" value="ECO:0007669"/>
    <property type="project" value="TreeGrafter"/>
</dbReference>
<dbReference type="Gene3D" id="3.40.50.150">
    <property type="entry name" value="Vaccinia Virus protein VP39"/>
    <property type="match status" value="1"/>
</dbReference>
<dbReference type="Pfam" id="PF05050">
    <property type="entry name" value="Methyltransf_21"/>
    <property type="match status" value="1"/>
</dbReference>
<evidence type="ECO:0000259" key="1">
    <source>
        <dbReference type="Pfam" id="PF05050"/>
    </source>
</evidence>
<dbReference type="NCBIfam" id="TIGR01444">
    <property type="entry name" value="fkbM_fam"/>
    <property type="match status" value="1"/>
</dbReference>
<keyword evidence="3" id="KW-1185">Reference proteome</keyword>
<reference evidence="2 3" key="1">
    <citation type="journal article" date="2013" name="Proc. Natl. Acad. Sci. U.S.A.">
        <title>Candidate phylum TM6 genome recovered from a hospital sink biofilm provides genomic insights into this uncultivated phylum.</title>
        <authorList>
            <person name="McLean J.S."/>
            <person name="Lombardo M.J."/>
            <person name="Badger J.H."/>
            <person name="Edlund A."/>
            <person name="Novotny M."/>
            <person name="Yee-Greenbaum J."/>
            <person name="Vyahhi N."/>
            <person name="Hall A.P."/>
            <person name="Yang Y."/>
            <person name="Dupont C.L."/>
            <person name="Ziegler M.G."/>
            <person name="Chitsaz H."/>
            <person name="Allen A.E."/>
            <person name="Yooseph S."/>
            <person name="Tesler G."/>
            <person name="Pevzner P.A."/>
            <person name="Friedman R.M."/>
            <person name="Nealson K.H."/>
            <person name="Venter J.C."/>
            <person name="Lasken R.S."/>
        </authorList>
    </citation>
    <scope>NUCLEOTIDE SEQUENCE [LARGE SCALE GENOMIC DNA]</scope>
    <source>
        <strain evidence="2 3">TM6SC1</strain>
    </source>
</reference>
<dbReference type="AlphaFoldDB" id="A0A0D2K5H5"/>
<protein>
    <recommendedName>
        <fullName evidence="1">Methyltransferase FkbM domain-containing protein</fullName>
    </recommendedName>
</protein>
<accession>A0A0D2K5H5</accession>
<dbReference type="Proteomes" id="UP000032214">
    <property type="component" value="Unassembled WGS sequence"/>
</dbReference>
<feature type="domain" description="Methyltransferase FkbM" evidence="1">
    <location>
        <begin position="47"/>
        <end position="217"/>
    </location>
</feature>
<dbReference type="InterPro" id="IPR029063">
    <property type="entry name" value="SAM-dependent_MTases_sf"/>
</dbReference>
<dbReference type="SUPFAM" id="SSF53335">
    <property type="entry name" value="S-adenosyl-L-methionine-dependent methyltransferases"/>
    <property type="match status" value="1"/>
</dbReference>
<sequence length="258" mass="29380">MKDLSILKTYYILFITNKIMLPILKNKHILLPILSEYLSDITTIVEAGAFNGTDTIKLAHTWPQAQIHAFEPIPQIYEKLVENTKHLHTVHTYNYALAESTGNSTFYVSENPKRPGMPFQAGSILKPTGRLDWSPITYSHTTTVPTLTIKDWSQSSGIDSIDIMWLDVQGAAYQVLEGAGALLRTIKALWIEVEFIQAYQDQTQYIELQNWLARQGKVAILSDASINRTDWFYANVLFVDLQFKSFLDQAFAPHIIDR</sequence>